<feature type="domain" description="NYN" evidence="1">
    <location>
        <begin position="12"/>
        <end position="158"/>
    </location>
</feature>
<proteinExistence type="predicted"/>
<dbReference type="EMBL" id="JBBMFS010000005">
    <property type="protein sequence ID" value="MEQ2554927.1"/>
    <property type="molecule type" value="Genomic_DNA"/>
</dbReference>
<evidence type="ECO:0000313" key="3">
    <source>
        <dbReference type="Proteomes" id="UP001546774"/>
    </source>
</evidence>
<evidence type="ECO:0000259" key="1">
    <source>
        <dbReference type="Pfam" id="PF01936"/>
    </source>
</evidence>
<protein>
    <submittedName>
        <fullName evidence="2">NYN domain-containing protein</fullName>
    </submittedName>
</protein>
<accession>A0ABV1H6B4</accession>
<dbReference type="InterPro" id="IPR021139">
    <property type="entry name" value="NYN"/>
</dbReference>
<name>A0ABV1H6B4_9FIRM</name>
<gene>
    <name evidence="2" type="ORF">WMO37_07820</name>
</gene>
<dbReference type="Proteomes" id="UP001546774">
    <property type="component" value="Unassembled WGS sequence"/>
</dbReference>
<keyword evidence="3" id="KW-1185">Reference proteome</keyword>
<dbReference type="Gene3D" id="3.40.50.1010">
    <property type="entry name" value="5'-nuclease"/>
    <property type="match status" value="1"/>
</dbReference>
<reference evidence="2" key="1">
    <citation type="submission" date="2024-03" db="EMBL/GenBank/DDBJ databases">
        <title>Human intestinal bacterial collection.</title>
        <authorList>
            <person name="Pauvert C."/>
            <person name="Hitch T.C.A."/>
            <person name="Clavel T."/>
        </authorList>
    </citation>
    <scope>NUCLEOTIDE SEQUENCE [LARGE SCALE GENOMIC DNA]</scope>
    <source>
        <strain evidence="2">CLA-AA-H89B</strain>
    </source>
</reference>
<comment type="caution">
    <text evidence="2">The sequence shown here is derived from an EMBL/GenBank/DDBJ whole genome shotgun (WGS) entry which is preliminary data.</text>
</comment>
<organism evidence="2 3">
    <name type="scientific">Lachnospira intestinalis</name>
    <dbReference type="NCBI Taxonomy" id="3133158"/>
    <lineage>
        <taxon>Bacteria</taxon>
        <taxon>Bacillati</taxon>
        <taxon>Bacillota</taxon>
        <taxon>Clostridia</taxon>
        <taxon>Lachnospirales</taxon>
        <taxon>Lachnospiraceae</taxon>
        <taxon>Lachnospira</taxon>
    </lineage>
</organism>
<dbReference type="Pfam" id="PF01936">
    <property type="entry name" value="NYN"/>
    <property type="match status" value="1"/>
</dbReference>
<sequence length="254" mass="30088">MFWFKKKGGKPKAAIFVDYEHWYYGYRNNFQMKPNIEEWLKELEDEYEISRLYIFGDFSKYNIGMDLERLKSLTKNVIHTASEKDGVDKDFTDVIMLDAIYRSVADKENEEVYVLFTGDAHFTKVVQYLKELEKKVVIYGVKYGFSNRLKSEATSYVEMPRQSQEKNHYNELILTSLNRLRNKPKTTVTYGKTVKSVSEYNHVPYEKVKLALDNLLKQKYILEKEQMGYRGHMVTVLEVDWDRLNADGLWTEAE</sequence>
<evidence type="ECO:0000313" key="2">
    <source>
        <dbReference type="EMBL" id="MEQ2554927.1"/>
    </source>
</evidence>